<organism evidence="1 2">
    <name type="scientific">Bradyrhizobium zhanjiangense</name>
    <dbReference type="NCBI Taxonomy" id="1325107"/>
    <lineage>
        <taxon>Bacteria</taxon>
        <taxon>Pseudomonadati</taxon>
        <taxon>Pseudomonadota</taxon>
        <taxon>Alphaproteobacteria</taxon>
        <taxon>Hyphomicrobiales</taxon>
        <taxon>Nitrobacteraceae</taxon>
        <taxon>Bradyrhizobium</taxon>
    </lineage>
</organism>
<sequence length="51" mass="5657">MIPNASGMRVWIATGHTDMRRGMNSLALLVQEAFTRDPHLCVGRDYVAEAP</sequence>
<protein>
    <recommendedName>
        <fullName evidence="3">Transposase</fullName>
    </recommendedName>
</protein>
<accession>A0A4V1KUA4</accession>
<dbReference type="PANTHER" id="PTHR36455:SF1">
    <property type="entry name" value="BLR8292 PROTEIN"/>
    <property type="match status" value="1"/>
</dbReference>
<dbReference type="EMBL" id="RKMK01000120">
    <property type="protein sequence ID" value="RXG83539.1"/>
    <property type="molecule type" value="Genomic_DNA"/>
</dbReference>
<gene>
    <name evidence="1" type="ORF">EAS61_41975</name>
</gene>
<dbReference type="AlphaFoldDB" id="A0A4V1KUA4"/>
<dbReference type="InterPro" id="IPR008878">
    <property type="entry name" value="Transposase_IS66_Orf2"/>
</dbReference>
<dbReference type="Proteomes" id="UP000290174">
    <property type="component" value="Unassembled WGS sequence"/>
</dbReference>
<evidence type="ECO:0000313" key="2">
    <source>
        <dbReference type="Proteomes" id="UP000290174"/>
    </source>
</evidence>
<dbReference type="PANTHER" id="PTHR36455">
    <property type="match status" value="1"/>
</dbReference>
<evidence type="ECO:0008006" key="3">
    <source>
        <dbReference type="Google" id="ProtNLM"/>
    </source>
</evidence>
<comment type="caution">
    <text evidence="1">The sequence shown here is derived from an EMBL/GenBank/DDBJ whole genome shotgun (WGS) entry which is preliminary data.</text>
</comment>
<reference evidence="1 2" key="1">
    <citation type="submission" date="2018-11" db="EMBL/GenBank/DDBJ databases">
        <title>Bradyrhizobium sp. nov., isolated from effective nodules of peanut in China.</title>
        <authorList>
            <person name="Li Y."/>
        </authorList>
    </citation>
    <scope>NUCLEOTIDE SEQUENCE [LARGE SCALE GENOMIC DNA]</scope>
    <source>
        <strain evidence="1 2">CCBAU 51770</strain>
    </source>
</reference>
<proteinExistence type="predicted"/>
<dbReference type="Pfam" id="PF05717">
    <property type="entry name" value="TnpB_IS66"/>
    <property type="match status" value="1"/>
</dbReference>
<name>A0A4V1KUA4_9BRAD</name>
<evidence type="ECO:0000313" key="1">
    <source>
        <dbReference type="EMBL" id="RXG83539.1"/>
    </source>
</evidence>